<dbReference type="Gene3D" id="2.170.15.10">
    <property type="entry name" value="Proaerolysin, chain A, domain 3"/>
    <property type="match status" value="1"/>
</dbReference>
<dbReference type="Proteomes" id="UP000293823">
    <property type="component" value="Unassembled WGS sequence"/>
</dbReference>
<feature type="chain" id="PRO_5021004569" evidence="1">
    <location>
        <begin position="20"/>
        <end position="321"/>
    </location>
</feature>
<feature type="signal peptide" evidence="1">
    <location>
        <begin position="1"/>
        <end position="19"/>
    </location>
</feature>
<organism evidence="2 3">
    <name type="scientific">Alternaria arborescens</name>
    <dbReference type="NCBI Taxonomy" id="156630"/>
    <lineage>
        <taxon>Eukaryota</taxon>
        <taxon>Fungi</taxon>
        <taxon>Dikarya</taxon>
        <taxon>Ascomycota</taxon>
        <taxon>Pezizomycotina</taxon>
        <taxon>Dothideomycetes</taxon>
        <taxon>Pleosporomycetidae</taxon>
        <taxon>Pleosporales</taxon>
        <taxon>Pleosporineae</taxon>
        <taxon>Pleosporaceae</taxon>
        <taxon>Alternaria</taxon>
        <taxon>Alternaria sect. Alternaria</taxon>
    </lineage>
</organism>
<comment type="caution">
    <text evidence="2">The sequence shown here is derived from an EMBL/GenBank/DDBJ whole genome shotgun (WGS) entry which is preliminary data.</text>
</comment>
<reference evidence="3" key="1">
    <citation type="journal article" date="2019" name="bioRxiv">
        <title>Genomics, evolutionary history and diagnostics of the Alternaria alternata species group including apple and Asian pear pathotypes.</title>
        <authorList>
            <person name="Armitage A.D."/>
            <person name="Cockerton H.M."/>
            <person name="Sreenivasaprasad S."/>
            <person name="Woodhall J.W."/>
            <person name="Lane C.R."/>
            <person name="Harrison R.J."/>
            <person name="Clarkson J.P."/>
        </authorList>
    </citation>
    <scope>NUCLEOTIDE SEQUENCE [LARGE SCALE GENOMIC DNA]</scope>
    <source>
        <strain evidence="3">RGR 97.0016</strain>
    </source>
</reference>
<dbReference type="OrthoDB" id="3677120at2759"/>
<evidence type="ECO:0000313" key="3">
    <source>
        <dbReference type="Proteomes" id="UP000293823"/>
    </source>
</evidence>
<gene>
    <name evidence="2" type="ORF">AA0113_g3776</name>
</gene>
<dbReference type="AlphaFoldDB" id="A0A4Q4SH57"/>
<name>A0A4Q4SH57_9PLEO</name>
<accession>A0A4Q4SH57</accession>
<keyword evidence="1" id="KW-0732">Signal</keyword>
<keyword evidence="3" id="KW-1185">Reference proteome</keyword>
<dbReference type="EMBL" id="PEJP01000012">
    <property type="protein sequence ID" value="RYO69781.1"/>
    <property type="molecule type" value="Genomic_DNA"/>
</dbReference>
<evidence type="ECO:0000313" key="2">
    <source>
        <dbReference type="EMBL" id="RYO69781.1"/>
    </source>
</evidence>
<proteinExistence type="predicted"/>
<evidence type="ECO:0000256" key="1">
    <source>
        <dbReference type="SAM" id="SignalP"/>
    </source>
</evidence>
<sequence length="321" mass="35124">MLVELAALLAVVGVSSVRAQSLVYECDRYTRPNYDACDRIMADIDWTEGPFSGGTPISDGRCRVFLDGKNTGQNANCAISVCNTRGDGQDAYLNVVSGPTYYRTIKESCEPKDSGGRAPGPAAVEAGTDQYVQAGATPENYARRYTIRGTILSAKPELRVESMTIEEMEEFWERARNDTIRLLGPTIQKRQEEVFVLGLSRSVPQPGVSNRMTGISSPGVVTSWSTTEGYSASVGVSAGVSVGFFEIFTASVNIDVSMEYSQEYTESTEFDPSKSCTSTQDAFMIFIPHFDHYLVMDENSQQYDIWIPLAGQGEFAVQCLG</sequence>
<protein>
    <submittedName>
        <fullName evidence="2">Uncharacterized protein</fullName>
    </submittedName>
</protein>